<dbReference type="AlphaFoldDB" id="A0AAV7NZM3"/>
<proteinExistence type="predicted"/>
<evidence type="ECO:0000256" key="1">
    <source>
        <dbReference type="SAM" id="MobiDB-lite"/>
    </source>
</evidence>
<keyword evidence="3" id="KW-1185">Reference proteome</keyword>
<organism evidence="2 3">
    <name type="scientific">Pleurodeles waltl</name>
    <name type="common">Iberian ribbed newt</name>
    <dbReference type="NCBI Taxonomy" id="8319"/>
    <lineage>
        <taxon>Eukaryota</taxon>
        <taxon>Metazoa</taxon>
        <taxon>Chordata</taxon>
        <taxon>Craniata</taxon>
        <taxon>Vertebrata</taxon>
        <taxon>Euteleostomi</taxon>
        <taxon>Amphibia</taxon>
        <taxon>Batrachia</taxon>
        <taxon>Caudata</taxon>
        <taxon>Salamandroidea</taxon>
        <taxon>Salamandridae</taxon>
        <taxon>Pleurodelinae</taxon>
        <taxon>Pleurodeles</taxon>
    </lineage>
</organism>
<sequence>MGAPSWQGPPPLSPSLGSPAPLHRRGSRPRPSSGAAPLVQRFSTPTRAKCLVRGLAPARPRAAPALAAAMIRRPTGRSPSGASRPPPTAPAPPPQWRDPPEVPRSSRAVRISPAASSSVDQVGPVPQHTLGPQRGPSSTQDRPPVQHHCAGSDQPGDSTLFSTFSSAPPERGN</sequence>
<evidence type="ECO:0000313" key="3">
    <source>
        <dbReference type="Proteomes" id="UP001066276"/>
    </source>
</evidence>
<dbReference type="Proteomes" id="UP001066276">
    <property type="component" value="Chromosome 8"/>
</dbReference>
<protein>
    <submittedName>
        <fullName evidence="2">Uncharacterized protein</fullName>
    </submittedName>
</protein>
<reference evidence="2" key="1">
    <citation type="journal article" date="2022" name="bioRxiv">
        <title>Sequencing and chromosome-scale assembly of the giantPleurodeles waltlgenome.</title>
        <authorList>
            <person name="Brown T."/>
            <person name="Elewa A."/>
            <person name="Iarovenko S."/>
            <person name="Subramanian E."/>
            <person name="Araus A.J."/>
            <person name="Petzold A."/>
            <person name="Susuki M."/>
            <person name="Suzuki K.-i.T."/>
            <person name="Hayashi T."/>
            <person name="Toyoda A."/>
            <person name="Oliveira C."/>
            <person name="Osipova E."/>
            <person name="Leigh N.D."/>
            <person name="Simon A."/>
            <person name="Yun M.H."/>
        </authorList>
    </citation>
    <scope>NUCLEOTIDE SEQUENCE</scope>
    <source>
        <strain evidence="2">20211129_DDA</strain>
        <tissue evidence="2">Liver</tissue>
    </source>
</reference>
<comment type="caution">
    <text evidence="2">The sequence shown here is derived from an EMBL/GenBank/DDBJ whole genome shotgun (WGS) entry which is preliminary data.</text>
</comment>
<accession>A0AAV7NZM3</accession>
<evidence type="ECO:0000313" key="2">
    <source>
        <dbReference type="EMBL" id="KAJ1118783.1"/>
    </source>
</evidence>
<name>A0AAV7NZM3_PLEWA</name>
<gene>
    <name evidence="2" type="ORF">NDU88_006970</name>
</gene>
<dbReference type="EMBL" id="JANPWB010000012">
    <property type="protein sequence ID" value="KAJ1118783.1"/>
    <property type="molecule type" value="Genomic_DNA"/>
</dbReference>
<feature type="compositionally biased region" description="Low complexity" evidence="1">
    <location>
        <begin position="56"/>
        <end position="83"/>
    </location>
</feature>
<feature type="compositionally biased region" description="Pro residues" evidence="1">
    <location>
        <begin position="84"/>
        <end position="97"/>
    </location>
</feature>
<feature type="region of interest" description="Disordered" evidence="1">
    <location>
        <begin position="1"/>
        <end position="173"/>
    </location>
</feature>
<feature type="compositionally biased region" description="Polar residues" evidence="1">
    <location>
        <begin position="155"/>
        <end position="166"/>
    </location>
</feature>